<dbReference type="Proteomes" id="UP001529245">
    <property type="component" value="Unassembled WGS sequence"/>
</dbReference>
<reference evidence="1 2" key="1">
    <citation type="submission" date="2023-04" db="EMBL/GenBank/DDBJ databases">
        <title>A. sendaiensis sub sp. chiapanensis a novel subspecie with specific adaptation in bacterial cell wall isolated from an active volcano.</title>
        <authorList>
            <person name="Alvarez Gutierrez P.E."/>
            <person name="Ortiz Cortes L.Y."/>
        </authorList>
    </citation>
    <scope>NUCLEOTIDE SEQUENCE [LARGE SCALE GENOMIC DNA]</scope>
    <source>
        <strain evidence="1 2">PA2</strain>
    </source>
</reference>
<comment type="caution">
    <text evidence="1">The sequence shown here is derived from an EMBL/GenBank/DDBJ whole genome shotgun (WGS) entry which is preliminary data.</text>
</comment>
<dbReference type="RefSeq" id="WP_283202598.1">
    <property type="nucleotide sequence ID" value="NZ_JASGCB010000002.1"/>
</dbReference>
<dbReference type="EMBL" id="JASGCB010000002">
    <property type="protein sequence ID" value="MDI9259006.1"/>
    <property type="molecule type" value="Genomic_DNA"/>
</dbReference>
<proteinExistence type="predicted"/>
<gene>
    <name evidence="1" type="ORF">QID03_02255</name>
</gene>
<protein>
    <submittedName>
        <fullName evidence="1">Uncharacterized protein</fullName>
    </submittedName>
</protein>
<evidence type="ECO:0000313" key="1">
    <source>
        <dbReference type="EMBL" id="MDI9259006.1"/>
    </source>
</evidence>
<accession>A0ABT6XVB3</accession>
<evidence type="ECO:0000313" key="2">
    <source>
        <dbReference type="Proteomes" id="UP001529245"/>
    </source>
</evidence>
<name>A0ABT6XVB3_ALISE</name>
<sequence length="114" mass="12192">MSTPFAPSEAWKSCVEAVREAADIASSFDGRLSCDPIPGGVRLLFSHPGRDARALSIAVHEAGDGVRITARVEEEEGEVLCAYEGSPKPAAAMRAAMRAIGRFYGEEVRRVSRG</sequence>
<keyword evidence="2" id="KW-1185">Reference proteome</keyword>
<organism evidence="1 2">
    <name type="scientific">Alicyclobacillus sendaiensis PA2</name>
    <dbReference type="NCBI Taxonomy" id="3029425"/>
    <lineage>
        <taxon>Bacteria</taxon>
        <taxon>Bacillati</taxon>
        <taxon>Bacillota</taxon>
        <taxon>Bacilli</taxon>
        <taxon>Bacillales</taxon>
        <taxon>Alicyclobacillaceae</taxon>
        <taxon>Alicyclobacillus</taxon>
    </lineage>
</organism>